<dbReference type="PANTHER" id="PTHR31646">
    <property type="entry name" value="ALPHA-1,2-MANNOSYLTRANSFERASE MNN2"/>
    <property type="match status" value="1"/>
</dbReference>
<evidence type="ECO:0000256" key="8">
    <source>
        <dbReference type="ARBA" id="ARBA00023034"/>
    </source>
</evidence>
<sequence>MDPPLAKVLRIVVLVVMAQTACLGDFLTKDRAATSRYLGSPEFAARKAALSRPGSRGVLVPAGGRAQMAGAYLLLRFMREALHSSLPAEVVYNGPGELDARMRGFLASLPNVTLVDGSAVALPPHHSTSQSAALKHGWSFKVWALCYATSFTQVLMIDADNTPLVPPETLFDTPQWRAHGNLFWPDFMRGGEGILWKPLPGIFRKLGLPVPWEGPGGDAHRTVESGQVLLDRGAHADVLEWLWYMNSHHADWKAELHGDKDTFEIAFMLANKTAEFAQVKVHARQALGYVKHEDKYHHRGMIQHAPDGRLAFHHRTSGAKVMEHCSGDERGVEGCRVVYITSQLSIEQTMKCSHQAWTWNSHDVDVNAWDNLICTHNSSSVPAPASNAGQPAAAGHRKLAVWWLPGSKKTPAHPPPPLPNTWMSWSTHRTNFTSRPASGPMNPSPAAEYNGPGEFLGPGITCRRMADRSGVWWGTKLSVFPVEVFGKEGQRIQQSYALFELLREELRKDWPSPSTSPSKGRRMMGRGMPGHARMRDDA</sequence>
<evidence type="ECO:0000256" key="2">
    <source>
        <dbReference type="ARBA" id="ARBA00004606"/>
    </source>
</evidence>
<feature type="chain" id="PRO_5031237670" evidence="12">
    <location>
        <begin position="25"/>
        <end position="538"/>
    </location>
</feature>
<reference evidence="13" key="1">
    <citation type="submission" date="2021-01" db="EMBL/GenBank/DDBJ databases">
        <authorList>
            <person name="Corre E."/>
            <person name="Pelletier E."/>
            <person name="Niang G."/>
            <person name="Scheremetjew M."/>
            <person name="Finn R."/>
            <person name="Kale V."/>
            <person name="Holt S."/>
            <person name="Cochrane G."/>
            <person name="Meng A."/>
            <person name="Brown T."/>
            <person name="Cohen L."/>
        </authorList>
    </citation>
    <scope>NUCLEOTIDE SEQUENCE</scope>
    <source>
        <strain evidence="13">SAG 11-49</strain>
    </source>
</reference>
<dbReference type="GO" id="GO:0000139">
    <property type="term" value="C:Golgi membrane"/>
    <property type="evidence" value="ECO:0007669"/>
    <property type="project" value="UniProtKB-SubCell"/>
</dbReference>
<dbReference type="AlphaFoldDB" id="A0A7S0R6P1"/>
<feature type="signal peptide" evidence="12">
    <location>
        <begin position="1"/>
        <end position="24"/>
    </location>
</feature>
<dbReference type="SUPFAM" id="SSF53448">
    <property type="entry name" value="Nucleotide-diphospho-sugar transferases"/>
    <property type="match status" value="1"/>
</dbReference>
<keyword evidence="9" id="KW-0472">Membrane</keyword>
<proteinExistence type="inferred from homology"/>
<comment type="similarity">
    <text evidence="3">Belongs to the MNN1/MNT family.</text>
</comment>
<dbReference type="PANTHER" id="PTHR31646:SF1">
    <property type="entry name" value="ALPHA-1,2-MANNOSYLTRANSFERASE MNN2"/>
    <property type="match status" value="1"/>
</dbReference>
<evidence type="ECO:0000256" key="11">
    <source>
        <dbReference type="SAM" id="MobiDB-lite"/>
    </source>
</evidence>
<dbReference type="Pfam" id="PF11051">
    <property type="entry name" value="Mannosyl_trans3"/>
    <property type="match status" value="2"/>
</dbReference>
<dbReference type="GO" id="GO:0046354">
    <property type="term" value="P:mannan biosynthetic process"/>
    <property type="evidence" value="ECO:0007669"/>
    <property type="project" value="TreeGrafter"/>
</dbReference>
<evidence type="ECO:0000256" key="9">
    <source>
        <dbReference type="ARBA" id="ARBA00023136"/>
    </source>
</evidence>
<accession>A0A7S0R6P1</accession>
<protein>
    <submittedName>
        <fullName evidence="13">Uncharacterized protein</fullName>
    </submittedName>
</protein>
<comment type="subcellular location">
    <subcellularLocation>
        <location evidence="10">Endomembrane system</location>
        <topology evidence="10">Single-pass membrane protein</topology>
    </subcellularLocation>
    <subcellularLocation>
        <location evidence="1">Golgi apparatus membrane</location>
    </subcellularLocation>
    <subcellularLocation>
        <location evidence="2">Membrane</location>
        <topology evidence="2">Single-pass type II membrane protein</topology>
    </subcellularLocation>
</comment>
<keyword evidence="8" id="KW-0333">Golgi apparatus</keyword>
<dbReference type="InterPro" id="IPR022751">
    <property type="entry name" value="Alpha_mannosyltransferase"/>
</dbReference>
<evidence type="ECO:0000256" key="5">
    <source>
        <dbReference type="ARBA" id="ARBA00022692"/>
    </source>
</evidence>
<feature type="region of interest" description="Disordered" evidence="11">
    <location>
        <begin position="509"/>
        <end position="538"/>
    </location>
</feature>
<keyword evidence="5" id="KW-0812">Transmembrane</keyword>
<name>A0A7S0R6P1_9CHLO</name>
<dbReference type="GO" id="GO:0000026">
    <property type="term" value="F:alpha-1,2-mannosyltransferase activity"/>
    <property type="evidence" value="ECO:0007669"/>
    <property type="project" value="TreeGrafter"/>
</dbReference>
<evidence type="ECO:0000256" key="3">
    <source>
        <dbReference type="ARBA" id="ARBA00009105"/>
    </source>
</evidence>
<keyword evidence="6" id="KW-0735">Signal-anchor</keyword>
<dbReference type="EMBL" id="HBFB01005841">
    <property type="protein sequence ID" value="CAD8668832.1"/>
    <property type="molecule type" value="Transcribed_RNA"/>
</dbReference>
<evidence type="ECO:0000256" key="4">
    <source>
        <dbReference type="ARBA" id="ARBA00022679"/>
    </source>
</evidence>
<organism evidence="13">
    <name type="scientific">Chlamydomonas leiostraca</name>
    <dbReference type="NCBI Taxonomy" id="1034604"/>
    <lineage>
        <taxon>Eukaryota</taxon>
        <taxon>Viridiplantae</taxon>
        <taxon>Chlorophyta</taxon>
        <taxon>core chlorophytes</taxon>
        <taxon>Chlorophyceae</taxon>
        <taxon>CS clade</taxon>
        <taxon>Chlamydomonadales</taxon>
        <taxon>Chlamydomonadaceae</taxon>
        <taxon>Chlamydomonas</taxon>
    </lineage>
</organism>
<evidence type="ECO:0000256" key="10">
    <source>
        <dbReference type="ARBA" id="ARBA00037847"/>
    </source>
</evidence>
<evidence type="ECO:0000256" key="7">
    <source>
        <dbReference type="ARBA" id="ARBA00022989"/>
    </source>
</evidence>
<dbReference type="InterPro" id="IPR029044">
    <property type="entry name" value="Nucleotide-diphossugar_trans"/>
</dbReference>
<evidence type="ECO:0000256" key="1">
    <source>
        <dbReference type="ARBA" id="ARBA00004394"/>
    </source>
</evidence>
<gene>
    <name evidence="13" type="ORF">CLEI1391_LOCUS3266</name>
</gene>
<keyword evidence="7" id="KW-1133">Transmembrane helix</keyword>
<keyword evidence="4" id="KW-0808">Transferase</keyword>
<keyword evidence="12" id="KW-0732">Signal</keyword>
<evidence type="ECO:0000256" key="6">
    <source>
        <dbReference type="ARBA" id="ARBA00022968"/>
    </source>
</evidence>
<evidence type="ECO:0000256" key="12">
    <source>
        <dbReference type="SAM" id="SignalP"/>
    </source>
</evidence>
<evidence type="ECO:0000313" key="13">
    <source>
        <dbReference type="EMBL" id="CAD8668832.1"/>
    </source>
</evidence>